<dbReference type="EMBL" id="CAJPDS010000030">
    <property type="protein sequence ID" value="CAF9922172.1"/>
    <property type="molecule type" value="Genomic_DNA"/>
</dbReference>
<evidence type="ECO:0000256" key="3">
    <source>
        <dbReference type="PROSITE-ProRule" id="PRU10038"/>
    </source>
</evidence>
<comment type="caution">
    <text evidence="6">The sequence shown here is derived from an EMBL/GenBank/DDBJ whole genome shotgun (WGS) entry which is preliminary data.</text>
</comment>
<dbReference type="PANTHER" id="PTHR48081">
    <property type="entry name" value="AB HYDROLASE SUPERFAMILY PROTEIN C4A8.06C"/>
    <property type="match status" value="1"/>
</dbReference>
<protein>
    <recommendedName>
        <fullName evidence="5">Alpha/beta hydrolase fold-3 domain-containing protein</fullName>
    </recommendedName>
</protein>
<evidence type="ECO:0000256" key="1">
    <source>
        <dbReference type="ARBA" id="ARBA00010515"/>
    </source>
</evidence>
<evidence type="ECO:0000259" key="5">
    <source>
        <dbReference type="Pfam" id="PF07859"/>
    </source>
</evidence>
<keyword evidence="2" id="KW-0378">Hydrolase</keyword>
<evidence type="ECO:0000256" key="4">
    <source>
        <dbReference type="SAM" id="Phobius"/>
    </source>
</evidence>
<keyword evidence="7" id="KW-1185">Reference proteome</keyword>
<sequence length="388" mass="43888">MDRQTDNSPSFGHLRLVDCVVVIYCVLRILVWELPLFLVTCYLWRSESSAPFVSALPYFLVRKTNELLNPIALRWLTGSSSEYVNLVLTSRRYRPYRNNIYHALTRTDFKGFWVMQGSLQNLESPSSSDLTILYLHGGGYISSQPSHYLLFLLRLGEAILEQGTSVSIFALDYSLAPEHVFPAQLKEATAAYEYLINEEHILPEKILIAGDSAGGHLALSFLVALANEHSLLRKRLPKPGGLVLMSPWLSLHNELPSFKINAHKDVLPVISSLNSLYLEFLTPEPAIEWDAVLPSWVWVSAGTDELFFDGVKTWVDILEDRLGQERVTFVAGAEKVHVWQWLQTIIDERMKKEVLEREMGDRKGFGATAAVGRAIAKHYLEQTFPDPG</sequence>
<reference evidence="6" key="1">
    <citation type="submission" date="2021-03" db="EMBL/GenBank/DDBJ databases">
        <authorList>
            <person name="Tagirdzhanova G."/>
        </authorList>
    </citation>
    <scope>NUCLEOTIDE SEQUENCE</scope>
</reference>
<feature type="active site" evidence="3">
    <location>
        <position position="212"/>
    </location>
</feature>
<name>A0A8H3FG69_9LECA</name>
<keyword evidence="4" id="KW-0472">Membrane</keyword>
<dbReference type="AlphaFoldDB" id="A0A8H3FG69"/>
<dbReference type="Proteomes" id="UP000664521">
    <property type="component" value="Unassembled WGS sequence"/>
</dbReference>
<dbReference type="OrthoDB" id="2152029at2759"/>
<evidence type="ECO:0000256" key="2">
    <source>
        <dbReference type="ARBA" id="ARBA00022801"/>
    </source>
</evidence>
<evidence type="ECO:0000313" key="6">
    <source>
        <dbReference type="EMBL" id="CAF9922172.1"/>
    </source>
</evidence>
<dbReference type="Gene3D" id="3.40.50.1820">
    <property type="entry name" value="alpha/beta hydrolase"/>
    <property type="match status" value="1"/>
</dbReference>
<dbReference type="InterPro" id="IPR050300">
    <property type="entry name" value="GDXG_lipolytic_enzyme"/>
</dbReference>
<dbReference type="InterPro" id="IPR029058">
    <property type="entry name" value="AB_hydrolase_fold"/>
</dbReference>
<keyword evidence="4" id="KW-1133">Transmembrane helix</keyword>
<feature type="domain" description="Alpha/beta hydrolase fold-3" evidence="5">
    <location>
        <begin position="132"/>
        <end position="278"/>
    </location>
</feature>
<dbReference type="GO" id="GO:0016787">
    <property type="term" value="F:hydrolase activity"/>
    <property type="evidence" value="ECO:0007669"/>
    <property type="project" value="UniProtKB-KW"/>
</dbReference>
<dbReference type="PANTHER" id="PTHR48081:SF31">
    <property type="entry name" value="STERYL ACETYL HYDROLASE MUG81-RELATED"/>
    <property type="match status" value="1"/>
</dbReference>
<gene>
    <name evidence="6" type="ORF">HETSPECPRED_004984</name>
</gene>
<evidence type="ECO:0000313" key="7">
    <source>
        <dbReference type="Proteomes" id="UP000664521"/>
    </source>
</evidence>
<dbReference type="PROSITE" id="PS01174">
    <property type="entry name" value="LIPASE_GDXG_SER"/>
    <property type="match status" value="1"/>
</dbReference>
<dbReference type="Pfam" id="PF07859">
    <property type="entry name" value="Abhydrolase_3"/>
    <property type="match status" value="1"/>
</dbReference>
<dbReference type="InterPro" id="IPR033140">
    <property type="entry name" value="Lipase_GDXG_put_SER_AS"/>
</dbReference>
<feature type="transmembrane region" description="Helical" evidence="4">
    <location>
        <begin position="20"/>
        <end position="44"/>
    </location>
</feature>
<comment type="similarity">
    <text evidence="1">Belongs to the 'GDXG' lipolytic enzyme family.</text>
</comment>
<accession>A0A8H3FG69</accession>
<keyword evidence="4" id="KW-0812">Transmembrane</keyword>
<proteinExistence type="inferred from homology"/>
<organism evidence="6 7">
    <name type="scientific">Heterodermia speciosa</name>
    <dbReference type="NCBI Taxonomy" id="116794"/>
    <lineage>
        <taxon>Eukaryota</taxon>
        <taxon>Fungi</taxon>
        <taxon>Dikarya</taxon>
        <taxon>Ascomycota</taxon>
        <taxon>Pezizomycotina</taxon>
        <taxon>Lecanoromycetes</taxon>
        <taxon>OSLEUM clade</taxon>
        <taxon>Lecanoromycetidae</taxon>
        <taxon>Caliciales</taxon>
        <taxon>Physciaceae</taxon>
        <taxon>Heterodermia</taxon>
    </lineage>
</organism>
<dbReference type="SUPFAM" id="SSF53474">
    <property type="entry name" value="alpha/beta-Hydrolases"/>
    <property type="match status" value="1"/>
</dbReference>
<dbReference type="InterPro" id="IPR013094">
    <property type="entry name" value="AB_hydrolase_3"/>
</dbReference>